<organism evidence="1 2">
    <name type="scientific">Orchesella dallaii</name>
    <dbReference type="NCBI Taxonomy" id="48710"/>
    <lineage>
        <taxon>Eukaryota</taxon>
        <taxon>Metazoa</taxon>
        <taxon>Ecdysozoa</taxon>
        <taxon>Arthropoda</taxon>
        <taxon>Hexapoda</taxon>
        <taxon>Collembola</taxon>
        <taxon>Entomobryomorpha</taxon>
        <taxon>Entomobryoidea</taxon>
        <taxon>Orchesellidae</taxon>
        <taxon>Orchesellinae</taxon>
        <taxon>Orchesella</taxon>
    </lineage>
</organism>
<evidence type="ECO:0000313" key="2">
    <source>
        <dbReference type="Proteomes" id="UP001642540"/>
    </source>
</evidence>
<accession>A0ABP1PW91</accession>
<gene>
    <name evidence="1" type="ORF">ODALV1_LOCUS4541</name>
</gene>
<name>A0ABP1PW91_9HEXA</name>
<dbReference type="EMBL" id="CAXLJM020000014">
    <property type="protein sequence ID" value="CAL8080076.1"/>
    <property type="molecule type" value="Genomic_DNA"/>
</dbReference>
<comment type="caution">
    <text evidence="1">The sequence shown here is derived from an EMBL/GenBank/DDBJ whole genome shotgun (WGS) entry which is preliminary data.</text>
</comment>
<protein>
    <recommendedName>
        <fullName evidence="3">C2H2-type domain-containing protein</fullName>
    </recommendedName>
</protein>
<keyword evidence="2" id="KW-1185">Reference proteome</keyword>
<proteinExistence type="predicted"/>
<sequence length="139" mass="16142">MDRKLVPCPGRALIVEKPQGFEVGRQARAGNYHCYYNCGKCFRSKNAAKHHDGCKGEEECDKNIDVLYKISRRIRGQYENNGADQRTVVNNYEREAQQIFEEADTKYKGTNDFDEFLKKLPTVEDRIVEVERYLCSLPI</sequence>
<evidence type="ECO:0000313" key="1">
    <source>
        <dbReference type="EMBL" id="CAL8080076.1"/>
    </source>
</evidence>
<reference evidence="1 2" key="1">
    <citation type="submission" date="2024-08" db="EMBL/GenBank/DDBJ databases">
        <authorList>
            <person name="Cucini C."/>
            <person name="Frati F."/>
        </authorList>
    </citation>
    <scope>NUCLEOTIDE SEQUENCE [LARGE SCALE GENOMIC DNA]</scope>
</reference>
<evidence type="ECO:0008006" key="3">
    <source>
        <dbReference type="Google" id="ProtNLM"/>
    </source>
</evidence>
<dbReference type="Proteomes" id="UP001642540">
    <property type="component" value="Unassembled WGS sequence"/>
</dbReference>